<dbReference type="CDD" id="cd03025">
    <property type="entry name" value="DsbA_FrnE_like"/>
    <property type="match status" value="1"/>
</dbReference>
<dbReference type="AlphaFoldDB" id="A4IL80"/>
<dbReference type="EMBL" id="CP000557">
    <property type="protein sequence ID" value="ABO66084.1"/>
    <property type="molecule type" value="Genomic_DNA"/>
</dbReference>
<dbReference type="Pfam" id="PF13743">
    <property type="entry name" value="Thioredoxin_5"/>
    <property type="match status" value="1"/>
</dbReference>
<protein>
    <recommendedName>
        <fullName evidence="2">ClpXP adapter protein SpxH</fullName>
    </recommendedName>
</protein>
<dbReference type="SUPFAM" id="SSF52833">
    <property type="entry name" value="Thioredoxin-like"/>
    <property type="match status" value="1"/>
</dbReference>
<evidence type="ECO:0000313" key="3">
    <source>
        <dbReference type="EMBL" id="ABO66084.1"/>
    </source>
</evidence>
<dbReference type="HOGENOM" id="CLU_069785_0_0_9"/>
<comment type="subcellular location">
    <subcellularLocation>
        <location evidence="2">Cytoplasm</location>
    </subcellularLocation>
</comment>
<gene>
    <name evidence="2" type="primary">spxH</name>
    <name evidence="3" type="ordered locus">GTNG_0704</name>
</gene>
<reference evidence="3 4" key="1">
    <citation type="journal article" date="2007" name="Proc. Natl. Acad. Sci. U.S.A.">
        <title>Genome and proteome of long-chain alkane degrading Geobacillus thermodenitrificans NG80-2 isolated from a deep-subsurface oil reservoir.</title>
        <authorList>
            <person name="Feng L."/>
            <person name="Wang W."/>
            <person name="Cheng J."/>
            <person name="Ren Y."/>
            <person name="Zhao G."/>
            <person name="Gao C."/>
            <person name="Tang Y."/>
            <person name="Liu X."/>
            <person name="Han W."/>
            <person name="Peng X."/>
            <person name="Liu R."/>
            <person name="Wang L."/>
        </authorList>
    </citation>
    <scope>NUCLEOTIDE SEQUENCE [LARGE SCALE GENOMIC DNA]</scope>
    <source>
        <strain evidence="3 4">NG80-2</strain>
    </source>
</reference>
<dbReference type="GO" id="GO:0005737">
    <property type="term" value="C:cytoplasm"/>
    <property type="evidence" value="ECO:0007669"/>
    <property type="project" value="UniProtKB-SubCell"/>
</dbReference>
<accession>A4IL80</accession>
<dbReference type="Proteomes" id="UP000001578">
    <property type="component" value="Chromosome"/>
</dbReference>
<dbReference type="eggNOG" id="COG2761">
    <property type="taxonomic scope" value="Bacteria"/>
</dbReference>
<dbReference type="HAMAP" id="MF_02245">
    <property type="entry name" value="Adapter_SpxH"/>
    <property type="match status" value="1"/>
</dbReference>
<keyword evidence="1 2" id="KW-0963">Cytoplasm</keyword>
<dbReference type="PANTHER" id="PTHR13887:SF47">
    <property type="entry name" value="CLPXP ADAPTER PROTEIN SPXH"/>
    <property type="match status" value="1"/>
</dbReference>
<dbReference type="KEGG" id="gtn:GTNG_0704"/>
<dbReference type="Gene3D" id="3.40.30.10">
    <property type="entry name" value="Glutaredoxin"/>
    <property type="match status" value="1"/>
</dbReference>
<evidence type="ECO:0000313" key="4">
    <source>
        <dbReference type="Proteomes" id="UP000001578"/>
    </source>
</evidence>
<dbReference type="PANTHER" id="PTHR13887">
    <property type="entry name" value="GLUTATHIONE S-TRANSFERASE KAPPA"/>
    <property type="match status" value="1"/>
</dbReference>
<dbReference type="InterPro" id="IPR046404">
    <property type="entry name" value="Adapter_SpxH"/>
</dbReference>
<comment type="subunit">
    <text evidence="2">Interacts with Spx.</text>
</comment>
<comment type="similarity">
    <text evidence="2">Belongs to the SpxH family.</text>
</comment>
<dbReference type="Gene3D" id="1.10.472.60">
    <property type="entry name" value="putative protein disulfide isomerase domain"/>
    <property type="match status" value="1"/>
</dbReference>
<sequence>MPVCGRRWMKSACPGRRANSFITGLFSPPTIWSIPRIIWTERSIPLNKKFAGKAASSYAPSQPLGNTNKPLELYLFIDPLCPECWGLEPIIKKLKIEYGRFFTIRYVLIGKWATWNARKGAKLEAMAKAWEWTASRSGMPCDGSVWLENPISSPFAPSLAIKAAEMQGKRAGIRFLRKLQEQLFLEKQNVADLNVLAECAAEAGLDVDEFLRDIHSPGAAKALQCDVKITSEMDVDETPTLVLFNENIEDEGIKISGCYPYDIYVELIAEMLGFHPEPSSPPPLESFLSHFKFVATKEVAVVYNWTIQEAETEMKKLQLKQKVERVPVKHGTFWRYIEDARS</sequence>
<evidence type="ECO:0000256" key="2">
    <source>
        <dbReference type="HAMAP-Rule" id="MF_02245"/>
    </source>
</evidence>
<name>A4IL80_GEOTN</name>
<proteinExistence type="inferred from homology"/>
<dbReference type="InterPro" id="IPR036249">
    <property type="entry name" value="Thioredoxin-like_sf"/>
</dbReference>
<comment type="function">
    <text evidence="2">Adapter protein required for efficient degradation of Spx by ClpXP under non-stress conditions. Interaction with Spx stabilizes Spx and exposes the C-terminus of Spx for recognition and proteolysis by ClpXP.</text>
</comment>
<organism evidence="3 4">
    <name type="scientific">Geobacillus thermodenitrificans (strain NG80-2)</name>
    <dbReference type="NCBI Taxonomy" id="420246"/>
    <lineage>
        <taxon>Bacteria</taxon>
        <taxon>Bacillati</taxon>
        <taxon>Bacillota</taxon>
        <taxon>Bacilli</taxon>
        <taxon>Bacillales</taxon>
        <taxon>Anoxybacillaceae</taxon>
        <taxon>Geobacillus</taxon>
    </lineage>
</organism>
<evidence type="ECO:0000256" key="1">
    <source>
        <dbReference type="ARBA" id="ARBA00022490"/>
    </source>
</evidence>